<dbReference type="InterPro" id="IPR006214">
    <property type="entry name" value="Bax_inhibitor_1-related"/>
</dbReference>
<reference evidence="6 8" key="1">
    <citation type="submission" date="2022-12" db="EMBL/GenBank/DDBJ databases">
        <title>Chromosome-level genome assembly of true bugs.</title>
        <authorList>
            <person name="Ma L."/>
            <person name="Li H."/>
        </authorList>
    </citation>
    <scope>NUCLEOTIDE SEQUENCE [LARGE SCALE GENOMIC DNA]</scope>
    <source>
        <strain evidence="6">Lab_2022b</strain>
    </source>
</reference>
<feature type="transmembrane region" description="Helical" evidence="5">
    <location>
        <begin position="115"/>
        <end position="134"/>
    </location>
</feature>
<organism evidence="6 8">
    <name type="scientific">Rhynocoris fuscipes</name>
    <dbReference type="NCBI Taxonomy" id="488301"/>
    <lineage>
        <taxon>Eukaryota</taxon>
        <taxon>Metazoa</taxon>
        <taxon>Ecdysozoa</taxon>
        <taxon>Arthropoda</taxon>
        <taxon>Hexapoda</taxon>
        <taxon>Insecta</taxon>
        <taxon>Pterygota</taxon>
        <taxon>Neoptera</taxon>
        <taxon>Paraneoptera</taxon>
        <taxon>Hemiptera</taxon>
        <taxon>Heteroptera</taxon>
        <taxon>Panheteroptera</taxon>
        <taxon>Cimicomorpha</taxon>
        <taxon>Reduviidae</taxon>
        <taxon>Harpactorinae</taxon>
        <taxon>Harpactorini</taxon>
        <taxon>Rhynocoris</taxon>
    </lineage>
</organism>
<dbReference type="EMBL" id="JAPXFL010000008">
    <property type="protein sequence ID" value="KAK9502472.1"/>
    <property type="molecule type" value="Genomic_DNA"/>
</dbReference>
<dbReference type="CDD" id="cd10428">
    <property type="entry name" value="LFG_like"/>
    <property type="match status" value="1"/>
</dbReference>
<sequence>MYSPEDPSYSFDFSEKSIRIGFIRKVYSILFCQLAITIAFILLFTLHNPTKLYVQHHIWVLILGVVLTFVCLICMSCCVEVRRNFPMNFIFLFVFTIAESVLLGAGSSTCKGYEVLIAVGMCAVITMLLTAFAFQTKIDFTKWGGALLIVLILFVIFGILTFFIKGRTMELLYATIGACIFMLYIMYDTQMMMGGNHRYAISPEEYIFAALNLYLDIINLFLFLLQIISSFRD</sequence>
<keyword evidence="4 5" id="KW-0472">Membrane</keyword>
<dbReference type="PANTHER" id="PTHR23291:SF47">
    <property type="entry name" value="TRANSMEMBRANE BAX INHIBITOR MOTIF CONTAINING 7"/>
    <property type="match status" value="1"/>
</dbReference>
<evidence type="ECO:0000256" key="1">
    <source>
        <dbReference type="ARBA" id="ARBA00004141"/>
    </source>
</evidence>
<feature type="transmembrane region" description="Helical" evidence="5">
    <location>
        <begin position="58"/>
        <end position="77"/>
    </location>
</feature>
<dbReference type="GO" id="GO:0016020">
    <property type="term" value="C:membrane"/>
    <property type="evidence" value="ECO:0007669"/>
    <property type="project" value="UniProtKB-SubCell"/>
</dbReference>
<evidence type="ECO:0000313" key="8">
    <source>
        <dbReference type="Proteomes" id="UP001461498"/>
    </source>
</evidence>
<comment type="caution">
    <text evidence="6">The sequence shown here is derived from an EMBL/GenBank/DDBJ whole genome shotgun (WGS) entry which is preliminary data.</text>
</comment>
<feature type="transmembrane region" description="Helical" evidence="5">
    <location>
        <begin position="26"/>
        <end position="46"/>
    </location>
</feature>
<keyword evidence="2 5" id="KW-0812">Transmembrane</keyword>
<feature type="transmembrane region" description="Helical" evidence="5">
    <location>
        <begin position="207"/>
        <end position="228"/>
    </location>
</feature>
<gene>
    <name evidence="6" type="ORF">O3M35_011246</name>
    <name evidence="7" type="ORF">O3M35_011348</name>
</gene>
<feature type="transmembrane region" description="Helical" evidence="5">
    <location>
        <begin position="89"/>
        <end position="109"/>
    </location>
</feature>
<feature type="transmembrane region" description="Helical" evidence="5">
    <location>
        <begin position="170"/>
        <end position="187"/>
    </location>
</feature>
<keyword evidence="3 5" id="KW-1133">Transmembrane helix</keyword>
<name>A0AAW1CVV3_9HEMI</name>
<dbReference type="PANTHER" id="PTHR23291">
    <property type="entry name" value="BAX INHIBITOR-RELATED"/>
    <property type="match status" value="1"/>
</dbReference>
<evidence type="ECO:0000256" key="2">
    <source>
        <dbReference type="ARBA" id="ARBA00022692"/>
    </source>
</evidence>
<proteinExistence type="inferred from homology"/>
<feature type="transmembrane region" description="Helical" evidence="5">
    <location>
        <begin position="146"/>
        <end position="164"/>
    </location>
</feature>
<evidence type="ECO:0000256" key="5">
    <source>
        <dbReference type="RuleBase" id="RU004379"/>
    </source>
</evidence>
<keyword evidence="8" id="KW-1185">Reference proteome</keyword>
<dbReference type="AlphaFoldDB" id="A0AAW1CVV3"/>
<comment type="similarity">
    <text evidence="5">Belongs to the BI1 family.</text>
</comment>
<evidence type="ECO:0000256" key="3">
    <source>
        <dbReference type="ARBA" id="ARBA00022989"/>
    </source>
</evidence>
<accession>A0AAW1CVV3</accession>
<evidence type="ECO:0000313" key="6">
    <source>
        <dbReference type="EMBL" id="KAK9502472.1"/>
    </source>
</evidence>
<dbReference type="Pfam" id="PF01027">
    <property type="entry name" value="Bax1-I"/>
    <property type="match status" value="1"/>
</dbReference>
<protein>
    <submittedName>
        <fullName evidence="6">Uncharacterized protein</fullName>
    </submittedName>
</protein>
<comment type="subcellular location">
    <subcellularLocation>
        <location evidence="1">Membrane</location>
        <topology evidence="1">Multi-pass membrane protein</topology>
    </subcellularLocation>
</comment>
<dbReference type="Proteomes" id="UP001461498">
    <property type="component" value="Unassembled WGS sequence"/>
</dbReference>
<dbReference type="EMBL" id="JAPXFL010000008">
    <property type="protein sequence ID" value="KAK9502610.1"/>
    <property type="molecule type" value="Genomic_DNA"/>
</dbReference>
<evidence type="ECO:0000256" key="4">
    <source>
        <dbReference type="ARBA" id="ARBA00023136"/>
    </source>
</evidence>
<evidence type="ECO:0000313" key="7">
    <source>
        <dbReference type="EMBL" id="KAK9502610.1"/>
    </source>
</evidence>